<proteinExistence type="predicted"/>
<keyword evidence="2" id="KW-0732">Signal</keyword>
<name>A0A6A6YEB6_9PEZI</name>
<feature type="chain" id="PRO_5044629040" description="Secreted protein" evidence="2">
    <location>
        <begin position="33"/>
        <end position="115"/>
    </location>
</feature>
<protein>
    <recommendedName>
        <fullName evidence="6">Secreted protein</fullName>
    </recommendedName>
</protein>
<evidence type="ECO:0000256" key="1">
    <source>
        <dbReference type="SAM" id="MobiDB-lite"/>
    </source>
</evidence>
<evidence type="ECO:0000313" key="5">
    <source>
        <dbReference type="RefSeq" id="XP_033574125.1"/>
    </source>
</evidence>
<feature type="region of interest" description="Disordered" evidence="1">
    <location>
        <begin position="77"/>
        <end position="99"/>
    </location>
</feature>
<gene>
    <name evidence="3 5" type="ORF">BDZ99DRAFT_465093</name>
</gene>
<evidence type="ECO:0000256" key="2">
    <source>
        <dbReference type="SAM" id="SignalP"/>
    </source>
</evidence>
<dbReference type="Proteomes" id="UP000504636">
    <property type="component" value="Unplaced"/>
</dbReference>
<feature type="signal peptide" evidence="2">
    <location>
        <begin position="1"/>
        <end position="32"/>
    </location>
</feature>
<dbReference type="EMBL" id="MU003705">
    <property type="protein sequence ID" value="KAF2807161.1"/>
    <property type="molecule type" value="Genomic_DNA"/>
</dbReference>
<evidence type="ECO:0000313" key="3">
    <source>
        <dbReference type="EMBL" id="KAF2807161.1"/>
    </source>
</evidence>
<reference evidence="5" key="3">
    <citation type="submission" date="2025-04" db="UniProtKB">
        <authorList>
            <consortium name="RefSeq"/>
        </authorList>
    </citation>
    <scope>IDENTIFICATION</scope>
    <source>
        <strain evidence="5">CBS 304.34</strain>
    </source>
</reference>
<reference evidence="3 5" key="1">
    <citation type="journal article" date="2020" name="Stud. Mycol.">
        <title>101 Dothideomycetes genomes: a test case for predicting lifestyles and emergence of pathogens.</title>
        <authorList>
            <person name="Haridas S."/>
            <person name="Albert R."/>
            <person name="Binder M."/>
            <person name="Bloem J."/>
            <person name="Labutti K."/>
            <person name="Salamov A."/>
            <person name="Andreopoulos B."/>
            <person name="Baker S."/>
            <person name="Barry K."/>
            <person name="Bills G."/>
            <person name="Bluhm B."/>
            <person name="Cannon C."/>
            <person name="Castanera R."/>
            <person name="Culley D."/>
            <person name="Daum C."/>
            <person name="Ezra D."/>
            <person name="Gonzalez J."/>
            <person name="Henrissat B."/>
            <person name="Kuo A."/>
            <person name="Liang C."/>
            <person name="Lipzen A."/>
            <person name="Lutzoni F."/>
            <person name="Magnuson J."/>
            <person name="Mondo S."/>
            <person name="Nolan M."/>
            <person name="Ohm R."/>
            <person name="Pangilinan J."/>
            <person name="Park H.-J."/>
            <person name="Ramirez L."/>
            <person name="Alfaro M."/>
            <person name="Sun H."/>
            <person name="Tritt A."/>
            <person name="Yoshinaga Y."/>
            <person name="Zwiers L.-H."/>
            <person name="Turgeon B."/>
            <person name="Goodwin S."/>
            <person name="Spatafora J."/>
            <person name="Crous P."/>
            <person name="Grigoriev I."/>
        </authorList>
    </citation>
    <scope>NUCLEOTIDE SEQUENCE</scope>
    <source>
        <strain evidence="3 5">CBS 304.34</strain>
    </source>
</reference>
<organism evidence="3">
    <name type="scientific">Mytilinidion resinicola</name>
    <dbReference type="NCBI Taxonomy" id="574789"/>
    <lineage>
        <taxon>Eukaryota</taxon>
        <taxon>Fungi</taxon>
        <taxon>Dikarya</taxon>
        <taxon>Ascomycota</taxon>
        <taxon>Pezizomycotina</taxon>
        <taxon>Dothideomycetes</taxon>
        <taxon>Pleosporomycetidae</taxon>
        <taxon>Mytilinidiales</taxon>
        <taxon>Mytilinidiaceae</taxon>
        <taxon>Mytilinidion</taxon>
    </lineage>
</organism>
<reference evidence="5" key="2">
    <citation type="submission" date="2020-04" db="EMBL/GenBank/DDBJ databases">
        <authorList>
            <consortium name="NCBI Genome Project"/>
        </authorList>
    </citation>
    <scope>NUCLEOTIDE SEQUENCE</scope>
    <source>
        <strain evidence="5">CBS 304.34</strain>
    </source>
</reference>
<sequence length="115" mass="12224">MPTIYQPHSRSVTRITAGFLAMLALTMRVTDSGHSGRSHWGRTKLRGSDREQGRRSQSSGYTGYKCLYVVGGDSGSMRCPRASDTGRPGGPASEGSLGALPGVTVARSVLLARRV</sequence>
<dbReference type="RefSeq" id="XP_033574125.1">
    <property type="nucleotide sequence ID" value="XM_033720469.1"/>
</dbReference>
<feature type="region of interest" description="Disordered" evidence="1">
    <location>
        <begin position="30"/>
        <end position="59"/>
    </location>
</feature>
<evidence type="ECO:0008006" key="6">
    <source>
        <dbReference type="Google" id="ProtNLM"/>
    </source>
</evidence>
<feature type="compositionally biased region" description="Basic residues" evidence="1">
    <location>
        <begin position="36"/>
        <end position="45"/>
    </location>
</feature>
<keyword evidence="4" id="KW-1185">Reference proteome</keyword>
<dbReference type="AlphaFoldDB" id="A0A6A6YEB6"/>
<dbReference type="GeneID" id="54461362"/>
<evidence type="ECO:0000313" key="4">
    <source>
        <dbReference type="Proteomes" id="UP000504636"/>
    </source>
</evidence>
<accession>A0A6A6YEB6</accession>